<gene>
    <name evidence="4" type="ORF">SIN_2073</name>
</gene>
<protein>
    <submittedName>
        <fullName evidence="4">Agglutinin receptor</fullName>
    </submittedName>
</protein>
<keyword evidence="2" id="KW-0732">Signal</keyword>
<keyword evidence="4" id="KW-0675">Receptor</keyword>
<evidence type="ECO:0000256" key="1">
    <source>
        <dbReference type="SAM" id="MobiDB-lite"/>
    </source>
</evidence>
<dbReference type="Pfam" id="PF18652">
    <property type="entry name" value="Adhesin_P1_N"/>
    <property type="match status" value="1"/>
</dbReference>
<feature type="signal peptide" evidence="2">
    <location>
        <begin position="1"/>
        <end position="41"/>
    </location>
</feature>
<proteinExistence type="predicted"/>
<dbReference type="EMBL" id="AEDY01000142">
    <property type="protein sequence ID" value="EFO53275.1"/>
    <property type="molecule type" value="Genomic_DNA"/>
</dbReference>
<evidence type="ECO:0000259" key="3">
    <source>
        <dbReference type="Pfam" id="PF18652"/>
    </source>
</evidence>
<reference evidence="4" key="1">
    <citation type="submission" date="2010-09" db="EMBL/GenBank/DDBJ databases">
        <authorList>
            <person name="Daugherty S.C."/>
            <person name="Kilian M."/>
            <person name="Tettelin H."/>
        </authorList>
    </citation>
    <scope>NUCLEOTIDE SEQUENCE [LARGE SCALE GENOMIC DNA]</scope>
    <source>
        <strain evidence="4">SK1302</strain>
    </source>
</reference>
<evidence type="ECO:0000313" key="4">
    <source>
        <dbReference type="EMBL" id="EFO53275.1"/>
    </source>
</evidence>
<feature type="chain" id="PRO_5045272891" evidence="2">
    <location>
        <begin position="42"/>
        <end position="138"/>
    </location>
</feature>
<evidence type="ECO:0000256" key="2">
    <source>
        <dbReference type="SAM" id="SignalP"/>
    </source>
</evidence>
<organism evidence="4">
    <name type="scientific">Streptococcus infantis SK1302</name>
    <dbReference type="NCBI Taxonomy" id="871237"/>
    <lineage>
        <taxon>Bacteria</taxon>
        <taxon>Bacillati</taxon>
        <taxon>Bacillota</taxon>
        <taxon>Bacilli</taxon>
        <taxon>Lactobacillales</taxon>
        <taxon>Streptococcaceae</taxon>
        <taxon>Streptococcus</taxon>
    </lineage>
</organism>
<dbReference type="InterPro" id="IPR041324">
    <property type="entry name" value="AgI/II_N"/>
</dbReference>
<feature type="region of interest" description="Disordered" evidence="1">
    <location>
        <begin position="108"/>
        <end position="138"/>
    </location>
</feature>
<feature type="domain" description="Antigen I/II N-terminal" evidence="3">
    <location>
        <begin position="54"/>
        <end position="132"/>
    </location>
</feature>
<accession>A0ABN0B253</accession>
<comment type="caution">
    <text evidence="4">The sequence shown here is derived from an EMBL/GenBank/DDBJ whole genome shotgun (WGS) entry which is preliminary data.</text>
</comment>
<name>A0ABN0B253_9STRE</name>
<sequence>MSKNQEFKAYGSIRKMKSGGACGVILALAMLGMAYSSTVTADEVNVNTPVAVEKKAEFEVAISHESLDKAMTEAKEAGVNVEIDDVQDEGVATSETVVSKQKEIEAEYAKHESEVKQKTDEYKKAKTNNEAERRAVFS</sequence>